<feature type="compositionally biased region" description="Low complexity" evidence="1">
    <location>
        <begin position="357"/>
        <end position="371"/>
    </location>
</feature>
<reference evidence="2 3" key="1">
    <citation type="journal article" date="2018" name="Evol. Lett.">
        <title>Horizontal gene cluster transfer increased hallucinogenic mushroom diversity.</title>
        <authorList>
            <person name="Reynolds H.T."/>
            <person name="Vijayakumar V."/>
            <person name="Gluck-Thaler E."/>
            <person name="Korotkin H.B."/>
            <person name="Matheny P.B."/>
            <person name="Slot J.C."/>
        </authorList>
    </citation>
    <scope>NUCLEOTIDE SEQUENCE [LARGE SCALE GENOMIC DNA]</scope>
    <source>
        <strain evidence="2 3">SRW20</strain>
    </source>
</reference>
<protein>
    <submittedName>
        <fullName evidence="2">Uncharacterized protein</fullName>
    </submittedName>
</protein>
<comment type="caution">
    <text evidence="2">The sequence shown here is derived from an EMBL/GenBank/DDBJ whole genome shotgun (WGS) entry which is preliminary data.</text>
</comment>
<gene>
    <name evidence="2" type="ORF">CVT26_012045</name>
</gene>
<organism evidence="2 3">
    <name type="scientific">Gymnopilus dilepis</name>
    <dbReference type="NCBI Taxonomy" id="231916"/>
    <lineage>
        <taxon>Eukaryota</taxon>
        <taxon>Fungi</taxon>
        <taxon>Dikarya</taxon>
        <taxon>Basidiomycota</taxon>
        <taxon>Agaricomycotina</taxon>
        <taxon>Agaricomycetes</taxon>
        <taxon>Agaricomycetidae</taxon>
        <taxon>Agaricales</taxon>
        <taxon>Agaricineae</taxon>
        <taxon>Hymenogastraceae</taxon>
        <taxon>Gymnopilus</taxon>
    </lineage>
</organism>
<evidence type="ECO:0000256" key="1">
    <source>
        <dbReference type="SAM" id="MobiDB-lite"/>
    </source>
</evidence>
<proteinExistence type="predicted"/>
<sequence length="371" mass="40839">MAQAIFDDLYLSALAAEADEHIKDFNLEKYYYDGFLLNGLLASFPSRQQQQIAFCNPDTFSSADYWPSEGYAACFETPVDFQWHSGDSQYEYNPTCLFTQVLQASPETNEAFGNAYPSDNMAAHHDEPVQQALQSPLTPALHYSLATITGQDDLYDHPGYTFQPIPSIVPPEDSTDCCGIDISSAQRGDYGRDTLKNCHQPKTPHCLPTQMVAATSNLRRQQHENKWKISSVPLSREAEKPNTHRSIQAPGAGAVASSQEHLIERPAHSEALLDGRTSLASAGVVKRNAHTAVDLLSEKGRPEAKPAMKEFKFVMHDPLAPKRIRNSKRKTTEDLEANSPPSPSERPVKRLRMATASPLPGSPSSSVPSSA</sequence>
<feature type="region of interest" description="Disordered" evidence="1">
    <location>
        <begin position="315"/>
        <end position="371"/>
    </location>
</feature>
<dbReference type="AlphaFoldDB" id="A0A409VYC6"/>
<feature type="region of interest" description="Disordered" evidence="1">
    <location>
        <begin position="234"/>
        <end position="259"/>
    </location>
</feature>
<keyword evidence="3" id="KW-1185">Reference proteome</keyword>
<name>A0A409VYC6_9AGAR</name>
<dbReference type="Proteomes" id="UP000284706">
    <property type="component" value="Unassembled WGS sequence"/>
</dbReference>
<evidence type="ECO:0000313" key="2">
    <source>
        <dbReference type="EMBL" id="PPQ71274.1"/>
    </source>
</evidence>
<dbReference type="EMBL" id="NHYE01005509">
    <property type="protein sequence ID" value="PPQ71274.1"/>
    <property type="molecule type" value="Genomic_DNA"/>
</dbReference>
<evidence type="ECO:0000313" key="3">
    <source>
        <dbReference type="Proteomes" id="UP000284706"/>
    </source>
</evidence>
<dbReference type="InParanoid" id="A0A409VYC6"/>
<accession>A0A409VYC6</accession>